<feature type="region of interest" description="Disordered" evidence="1">
    <location>
        <begin position="207"/>
        <end position="247"/>
    </location>
</feature>
<feature type="compositionally biased region" description="Basic and acidic residues" evidence="1">
    <location>
        <begin position="207"/>
        <end position="219"/>
    </location>
</feature>
<evidence type="ECO:0000313" key="2">
    <source>
        <dbReference type="EMBL" id="QPS10915.1"/>
    </source>
</evidence>
<name>A0A7T2W1N4_DELAC</name>
<sequence>MELQELPDLSDWRYVEVWTLEEAAMLWAAIDPADHIGKRLAELRGRTNPKQYKKAVIYLRAAKEAVCSGTLPFTDAWEDYMDEQGNCWTNKVEFPNLPEPIRISAEMTRVKQAAFLKWAQSKNIPSYRQSLAQAAKARTHTTVAAEVVHPESKVPLLGKPSFLDPSHPYHPVELRAGVEVWEAVVTTGAHEGAKSVKDALMSALEAHPEHSKLSNEAKSRITVSANWNKKGGATKTPSKGNPPTPSE</sequence>
<evidence type="ECO:0000313" key="3">
    <source>
        <dbReference type="Proteomes" id="UP000594778"/>
    </source>
</evidence>
<organism evidence="2 3">
    <name type="scientific">Delftia acidovorans</name>
    <name type="common">Pseudomonas acidovorans</name>
    <name type="synonym">Comamonas acidovorans</name>
    <dbReference type="NCBI Taxonomy" id="80866"/>
    <lineage>
        <taxon>Bacteria</taxon>
        <taxon>Pseudomonadati</taxon>
        <taxon>Pseudomonadota</taxon>
        <taxon>Betaproteobacteria</taxon>
        <taxon>Burkholderiales</taxon>
        <taxon>Comamonadaceae</taxon>
        <taxon>Delftia</taxon>
    </lineage>
</organism>
<proteinExistence type="predicted"/>
<evidence type="ECO:0000256" key="1">
    <source>
        <dbReference type="SAM" id="MobiDB-lite"/>
    </source>
</evidence>
<dbReference type="RefSeq" id="WP_197957204.1">
    <property type="nucleotide sequence ID" value="NZ_CP065668.1"/>
</dbReference>
<reference evidence="2 3" key="1">
    <citation type="submission" date="2020-12" db="EMBL/GenBank/DDBJ databases">
        <title>FDA dAtabase for Regulatory Grade micrObial Sequences (FDA-ARGOS): Supporting development and validation of Infectious Disease Dx tests.</title>
        <authorList>
            <person name="Sproer C."/>
            <person name="Gronow S."/>
            <person name="Severitt S."/>
            <person name="Schroder I."/>
            <person name="Tallon L."/>
            <person name="Sadzewicz L."/>
            <person name="Zhao X."/>
            <person name="Boylan J."/>
            <person name="Ott S."/>
            <person name="Bowen H."/>
            <person name="Vavikolanu K."/>
            <person name="Mehta A."/>
            <person name="Aluvathingal J."/>
            <person name="Nadendla S."/>
            <person name="Lowell S."/>
            <person name="Myers T."/>
            <person name="Yan Y."/>
            <person name="Sichtig H."/>
        </authorList>
    </citation>
    <scope>NUCLEOTIDE SEQUENCE [LARGE SCALE GENOMIC DNA]</scope>
    <source>
        <strain evidence="2 3">FDAARGOS_909</strain>
    </source>
</reference>
<gene>
    <name evidence="2" type="ORF">I6G66_13380</name>
</gene>
<dbReference type="EMBL" id="CP065668">
    <property type="protein sequence ID" value="QPS10915.1"/>
    <property type="molecule type" value="Genomic_DNA"/>
</dbReference>
<accession>A0A7T2W1N4</accession>
<dbReference type="AlphaFoldDB" id="A0A7T2W1N4"/>
<dbReference type="Proteomes" id="UP000594778">
    <property type="component" value="Chromosome"/>
</dbReference>
<protein>
    <submittedName>
        <fullName evidence="2">Uncharacterized protein</fullName>
    </submittedName>
</protein>